<comment type="subunit">
    <text evidence="17">Homotetramer.</text>
</comment>
<dbReference type="Proteomes" id="UP000663929">
    <property type="component" value="Chromosome"/>
</dbReference>
<feature type="binding site" evidence="17">
    <location>
        <position position="358"/>
    </location>
    <ligand>
        <name>(6S)-NADPHX</name>
        <dbReference type="ChEBI" id="CHEBI:64076"/>
    </ligand>
</feature>
<organism evidence="22 23">
    <name type="scientific">Sulfidibacter corallicola</name>
    <dbReference type="NCBI Taxonomy" id="2818388"/>
    <lineage>
        <taxon>Bacteria</taxon>
        <taxon>Pseudomonadati</taxon>
        <taxon>Acidobacteriota</taxon>
        <taxon>Holophagae</taxon>
        <taxon>Acanthopleuribacterales</taxon>
        <taxon>Acanthopleuribacteraceae</taxon>
        <taxon>Sulfidibacter</taxon>
    </lineage>
</organism>
<dbReference type="RefSeq" id="WP_237383330.1">
    <property type="nucleotide sequence ID" value="NZ_CP071793.1"/>
</dbReference>
<evidence type="ECO:0000256" key="8">
    <source>
        <dbReference type="ARBA" id="ARBA00022857"/>
    </source>
</evidence>
<evidence type="ECO:0000256" key="4">
    <source>
        <dbReference type="ARBA" id="ARBA00009524"/>
    </source>
</evidence>
<dbReference type="KEGG" id="scor:J3U87_12305"/>
<evidence type="ECO:0000259" key="20">
    <source>
        <dbReference type="PROSITE" id="PS51383"/>
    </source>
</evidence>
<dbReference type="AlphaFoldDB" id="A0A8A4TUN8"/>
<gene>
    <name evidence="17" type="primary">nnrD</name>
    <name evidence="18" type="synonym">nnrE</name>
    <name evidence="22" type="ORF">J3U87_12305</name>
</gene>
<dbReference type="SUPFAM" id="SSF64153">
    <property type="entry name" value="YjeF N-terminal domain-like"/>
    <property type="match status" value="1"/>
</dbReference>
<evidence type="ECO:0000256" key="9">
    <source>
        <dbReference type="ARBA" id="ARBA00022958"/>
    </source>
</evidence>
<dbReference type="InterPro" id="IPR029056">
    <property type="entry name" value="Ribokinase-like"/>
</dbReference>
<reference evidence="22" key="1">
    <citation type="submission" date="2021-03" db="EMBL/GenBank/DDBJ databases">
        <title>Acanthopleuribacteraceae sp. M133.</title>
        <authorList>
            <person name="Wang G."/>
        </authorList>
    </citation>
    <scope>NUCLEOTIDE SEQUENCE</scope>
    <source>
        <strain evidence="22">M133</strain>
    </source>
</reference>
<dbReference type="Gene3D" id="3.40.50.10260">
    <property type="entry name" value="YjeF N-terminal domain"/>
    <property type="match status" value="1"/>
</dbReference>
<dbReference type="CDD" id="cd01171">
    <property type="entry name" value="YXKO-related"/>
    <property type="match status" value="1"/>
</dbReference>
<feature type="binding site" evidence="17">
    <location>
        <position position="425"/>
    </location>
    <ligand>
        <name>AMP</name>
        <dbReference type="ChEBI" id="CHEBI:456215"/>
    </ligand>
</feature>
<dbReference type="InterPro" id="IPR036652">
    <property type="entry name" value="YjeF_N_dom_sf"/>
</dbReference>
<keyword evidence="6 17" id="KW-0547">Nucleotide-binding</keyword>
<dbReference type="InterPro" id="IPR030677">
    <property type="entry name" value="Nnr"/>
</dbReference>
<dbReference type="GO" id="GO:0046872">
    <property type="term" value="F:metal ion binding"/>
    <property type="evidence" value="ECO:0007669"/>
    <property type="project" value="UniProtKB-UniRule"/>
</dbReference>
<dbReference type="GO" id="GO:0005524">
    <property type="term" value="F:ATP binding"/>
    <property type="evidence" value="ECO:0007669"/>
    <property type="project" value="UniProtKB-UniRule"/>
</dbReference>
<evidence type="ECO:0000313" key="23">
    <source>
        <dbReference type="Proteomes" id="UP000663929"/>
    </source>
</evidence>
<dbReference type="HAMAP" id="MF_01965">
    <property type="entry name" value="NADHX_dehydratase"/>
    <property type="match status" value="1"/>
</dbReference>
<dbReference type="HAMAP" id="MF_01966">
    <property type="entry name" value="NADHX_epimerase"/>
    <property type="match status" value="1"/>
</dbReference>
<feature type="binding site" evidence="17">
    <location>
        <position position="257"/>
    </location>
    <ligand>
        <name>(6S)-NADPHX</name>
        <dbReference type="ChEBI" id="CHEBI:64076"/>
    </ligand>
</feature>
<dbReference type="PANTHER" id="PTHR12592:SF0">
    <property type="entry name" value="ATP-DEPENDENT (S)-NAD(P)H-HYDRATE DEHYDRATASE"/>
    <property type="match status" value="1"/>
</dbReference>
<dbReference type="Gene3D" id="3.40.1190.20">
    <property type="match status" value="1"/>
</dbReference>
<dbReference type="SUPFAM" id="SSF53613">
    <property type="entry name" value="Ribokinase-like"/>
    <property type="match status" value="1"/>
</dbReference>
<comment type="similarity">
    <text evidence="18">Belongs to the NnrE/AIBP family.</text>
</comment>
<evidence type="ECO:0000256" key="7">
    <source>
        <dbReference type="ARBA" id="ARBA00022840"/>
    </source>
</evidence>
<comment type="catalytic activity">
    <reaction evidence="1 18 19">
        <text>(6R)-NADHX = (6S)-NADHX</text>
        <dbReference type="Rhea" id="RHEA:32215"/>
        <dbReference type="ChEBI" id="CHEBI:64074"/>
        <dbReference type="ChEBI" id="CHEBI:64075"/>
        <dbReference type="EC" id="5.1.99.6"/>
    </reaction>
</comment>
<dbReference type="Pfam" id="PF01256">
    <property type="entry name" value="Carb_kinase"/>
    <property type="match status" value="1"/>
</dbReference>
<dbReference type="NCBIfam" id="TIGR00196">
    <property type="entry name" value="yjeF_cterm"/>
    <property type="match status" value="1"/>
</dbReference>
<sequence>MKAIVSASEMAAADRYTIERLGVPGIELMERAARACVGELMEELRPDSLVTVLAGPGNNGGDGLAIARLLHGEGVTVRVFLLQDGETYRGDAALNHQRLRDLAVDISVIEDPATFGLPLGCDWVVDALFGTGLSRPITGGLANLIERLNVSGLRVLAVDIPSGLSGDHGRVDGPAVRARLTVTFQCLKFAHVVTPACLSCGDVRVHDIGISFSDEARTGSWLVEGRDFQRPTRDVEGHKGRYGYLGVVGGFAGMAGAASLAARAALRFGAGKVRVLTDQPAYFGQPGSVMVDHVDRWKQVGDFDALVIGPGLSRAEAAWSHLRQWDLRDRSIVWDADGLHLLAAERLFPGKDWVMTPHPGEAAVLLGTTAGEVQRDRLAAIRALAKAFPGGWLLLKGFRTLVLSPGGELFVCGTGNVALATAGSGDVLSGMIGAMLAQGCAMEEAVLSACLRHGLAADRWVRHHPDYSMIAEDIIEDLKY</sequence>
<comment type="function">
    <text evidence="18">Catalyzes the epimerization of the S- and R-forms of NAD(P)HX, a damaged form of NAD(P)H that is a result of enzymatic or heat-dependent hydration. This is a prerequisite for the S-specific NAD(P)H-hydrate dehydratase to allow the repair of both epimers of NAD(P)HX.</text>
</comment>
<evidence type="ECO:0000256" key="3">
    <source>
        <dbReference type="ARBA" id="ARBA00006001"/>
    </source>
</evidence>
<dbReference type="NCBIfam" id="TIGR00197">
    <property type="entry name" value="yjeF_nterm"/>
    <property type="match status" value="1"/>
</dbReference>
<evidence type="ECO:0000256" key="1">
    <source>
        <dbReference type="ARBA" id="ARBA00000013"/>
    </source>
</evidence>
<comment type="function">
    <text evidence="14 19">Bifunctional enzyme that catalyzes the epimerization of the S- and R-forms of NAD(P)HX and the dehydration of the S-form of NAD(P)HX at the expense of ADP, which is converted to AMP. This allows the repair of both epimers of NAD(P)HX, a damaged form of NAD(P)H that is a result of enzymatic or heat-dependent hydration.</text>
</comment>
<dbReference type="PROSITE" id="PS01050">
    <property type="entry name" value="YJEF_C_2"/>
    <property type="match status" value="1"/>
</dbReference>
<proteinExistence type="inferred from homology"/>
<dbReference type="PROSITE" id="PS51385">
    <property type="entry name" value="YJEF_N"/>
    <property type="match status" value="1"/>
</dbReference>
<keyword evidence="9 18" id="KW-0630">Potassium</keyword>
<comment type="cofactor">
    <cofactor evidence="18 19">
        <name>K(+)</name>
        <dbReference type="ChEBI" id="CHEBI:29103"/>
    </cofactor>
    <text evidence="18 19">Binds 1 potassium ion per subunit.</text>
</comment>
<feature type="domain" description="YjeF N-terminal" evidence="21">
    <location>
        <begin position="10"/>
        <end position="216"/>
    </location>
</feature>
<dbReference type="PROSITE" id="PS51383">
    <property type="entry name" value="YJEF_C_3"/>
    <property type="match status" value="1"/>
</dbReference>
<evidence type="ECO:0000256" key="16">
    <source>
        <dbReference type="ARBA" id="ARBA00049209"/>
    </source>
</evidence>
<evidence type="ECO:0000256" key="2">
    <source>
        <dbReference type="ARBA" id="ARBA00000909"/>
    </source>
</evidence>
<feature type="binding site" evidence="18">
    <location>
        <position position="59"/>
    </location>
    <ligand>
        <name>K(+)</name>
        <dbReference type="ChEBI" id="CHEBI:29103"/>
    </ligand>
</feature>
<comment type="catalytic activity">
    <reaction evidence="2 18 19">
        <text>(6R)-NADPHX = (6S)-NADPHX</text>
        <dbReference type="Rhea" id="RHEA:32227"/>
        <dbReference type="ChEBI" id="CHEBI:64076"/>
        <dbReference type="ChEBI" id="CHEBI:64077"/>
        <dbReference type="EC" id="5.1.99.6"/>
    </reaction>
</comment>
<comment type="caution">
    <text evidence="18">Lacks conserved residue(s) required for the propagation of feature annotation.</text>
</comment>
<comment type="cofactor">
    <cofactor evidence="17">
        <name>Mg(2+)</name>
        <dbReference type="ChEBI" id="CHEBI:18420"/>
    </cofactor>
</comment>
<evidence type="ECO:0000256" key="15">
    <source>
        <dbReference type="ARBA" id="ARBA00048238"/>
    </source>
</evidence>
<keyword evidence="7 17" id="KW-0067">ATP-binding</keyword>
<protein>
    <recommendedName>
        <fullName evidence="19">Bifunctional NAD(P)H-hydrate repair enzyme</fullName>
    </recommendedName>
    <alternativeName>
        <fullName evidence="19">Nicotinamide nucleotide repair protein</fullName>
    </alternativeName>
    <domain>
        <recommendedName>
            <fullName evidence="19">ADP-dependent (S)-NAD(P)H-hydrate dehydratase</fullName>
            <ecNumber evidence="19">4.2.1.136</ecNumber>
        </recommendedName>
        <alternativeName>
            <fullName evidence="19">ADP-dependent NAD(P)HX dehydratase</fullName>
        </alternativeName>
    </domain>
    <domain>
        <recommendedName>
            <fullName evidence="19">NAD(P)H-hydrate epimerase</fullName>
            <ecNumber evidence="19">5.1.99.6</ecNumber>
        </recommendedName>
    </domain>
</protein>
<feature type="binding site" evidence="17">
    <location>
        <begin position="396"/>
        <end position="400"/>
    </location>
    <ligand>
        <name>AMP</name>
        <dbReference type="ChEBI" id="CHEBI:456215"/>
    </ligand>
</feature>
<accession>A0A8A4TUN8</accession>
<keyword evidence="10 17" id="KW-0520">NAD</keyword>
<dbReference type="EC" id="5.1.99.6" evidence="19"/>
<keyword evidence="11 18" id="KW-0413">Isomerase</keyword>
<evidence type="ECO:0000256" key="10">
    <source>
        <dbReference type="ARBA" id="ARBA00023027"/>
    </source>
</evidence>
<dbReference type="GO" id="GO:0052855">
    <property type="term" value="F:ADP-dependent NAD(P)H-hydrate dehydratase activity"/>
    <property type="evidence" value="ECO:0007669"/>
    <property type="project" value="UniProtKB-UniRule"/>
</dbReference>
<dbReference type="Pfam" id="PF03853">
    <property type="entry name" value="YjeF_N"/>
    <property type="match status" value="1"/>
</dbReference>
<feature type="binding site" evidence="17">
    <location>
        <position position="426"/>
    </location>
    <ligand>
        <name>(6S)-NADPHX</name>
        <dbReference type="ChEBI" id="CHEBI:64076"/>
    </ligand>
</feature>
<evidence type="ECO:0000256" key="5">
    <source>
        <dbReference type="ARBA" id="ARBA00022723"/>
    </source>
</evidence>
<evidence type="ECO:0000256" key="18">
    <source>
        <dbReference type="HAMAP-Rule" id="MF_01966"/>
    </source>
</evidence>
<evidence type="ECO:0000256" key="13">
    <source>
        <dbReference type="ARBA" id="ARBA00023268"/>
    </source>
</evidence>
<dbReference type="InterPro" id="IPR004443">
    <property type="entry name" value="YjeF_N_dom"/>
</dbReference>
<feature type="binding site" evidence="18">
    <location>
        <position position="159"/>
    </location>
    <ligand>
        <name>(6S)-NADPHX</name>
        <dbReference type="ChEBI" id="CHEBI:64076"/>
    </ligand>
</feature>
<feature type="binding site" evidence="18">
    <location>
        <begin position="130"/>
        <end position="136"/>
    </location>
    <ligand>
        <name>(6S)-NADPHX</name>
        <dbReference type="ChEBI" id="CHEBI:64076"/>
    </ligand>
</feature>
<comment type="catalytic activity">
    <reaction evidence="16 17 19">
        <text>(6S)-NADPHX + ADP = AMP + phosphate + NADPH + H(+)</text>
        <dbReference type="Rhea" id="RHEA:32235"/>
        <dbReference type="ChEBI" id="CHEBI:15378"/>
        <dbReference type="ChEBI" id="CHEBI:43474"/>
        <dbReference type="ChEBI" id="CHEBI:57783"/>
        <dbReference type="ChEBI" id="CHEBI:64076"/>
        <dbReference type="ChEBI" id="CHEBI:456215"/>
        <dbReference type="ChEBI" id="CHEBI:456216"/>
        <dbReference type="EC" id="4.2.1.136"/>
    </reaction>
</comment>
<evidence type="ECO:0000256" key="14">
    <source>
        <dbReference type="ARBA" id="ARBA00025153"/>
    </source>
</evidence>
<dbReference type="GO" id="GO:0110051">
    <property type="term" value="P:metabolite repair"/>
    <property type="evidence" value="ECO:0007669"/>
    <property type="project" value="TreeGrafter"/>
</dbReference>
<keyword evidence="13" id="KW-0511">Multifunctional enzyme</keyword>
<evidence type="ECO:0000259" key="21">
    <source>
        <dbReference type="PROSITE" id="PS51385"/>
    </source>
</evidence>
<dbReference type="PIRSF" id="PIRSF017184">
    <property type="entry name" value="Nnr"/>
    <property type="match status" value="1"/>
</dbReference>
<comment type="similarity">
    <text evidence="3 19">In the N-terminal section; belongs to the NnrE/AIBP family.</text>
</comment>
<evidence type="ECO:0000256" key="17">
    <source>
        <dbReference type="HAMAP-Rule" id="MF_01965"/>
    </source>
</evidence>
<evidence type="ECO:0000256" key="19">
    <source>
        <dbReference type="PIRNR" id="PIRNR017184"/>
    </source>
</evidence>
<feature type="binding site" evidence="18">
    <location>
        <position position="126"/>
    </location>
    <ligand>
        <name>K(+)</name>
        <dbReference type="ChEBI" id="CHEBI:29103"/>
    </ligand>
</feature>
<evidence type="ECO:0000313" key="22">
    <source>
        <dbReference type="EMBL" id="QTD53230.1"/>
    </source>
</evidence>
<name>A0A8A4TUN8_SULCO</name>
<evidence type="ECO:0000256" key="11">
    <source>
        <dbReference type="ARBA" id="ARBA00023235"/>
    </source>
</evidence>
<evidence type="ECO:0000256" key="6">
    <source>
        <dbReference type="ARBA" id="ARBA00022741"/>
    </source>
</evidence>
<feature type="binding site" evidence="18">
    <location>
        <position position="162"/>
    </location>
    <ligand>
        <name>K(+)</name>
        <dbReference type="ChEBI" id="CHEBI:29103"/>
    </ligand>
</feature>
<dbReference type="InterPro" id="IPR000631">
    <property type="entry name" value="CARKD"/>
</dbReference>
<dbReference type="GO" id="GO:0052856">
    <property type="term" value="F:NAD(P)HX epimerase activity"/>
    <property type="evidence" value="ECO:0007669"/>
    <property type="project" value="UniProtKB-UniRule"/>
</dbReference>
<dbReference type="InterPro" id="IPR017953">
    <property type="entry name" value="Carbohydrate_kinase_pred_CS"/>
</dbReference>
<dbReference type="EMBL" id="CP071793">
    <property type="protein sequence ID" value="QTD53230.1"/>
    <property type="molecule type" value="Genomic_DNA"/>
</dbReference>
<keyword evidence="8 17" id="KW-0521">NADP</keyword>
<keyword evidence="5 18" id="KW-0479">Metal-binding</keyword>
<dbReference type="GO" id="GO:0046496">
    <property type="term" value="P:nicotinamide nucleotide metabolic process"/>
    <property type="evidence" value="ECO:0007669"/>
    <property type="project" value="UniProtKB-UniRule"/>
</dbReference>
<comment type="similarity">
    <text evidence="17">Belongs to the NnrD/CARKD family.</text>
</comment>
<keyword evidence="23" id="KW-1185">Reference proteome</keyword>
<feature type="binding site" evidence="18">
    <location>
        <begin position="58"/>
        <end position="62"/>
    </location>
    <ligand>
        <name>(6S)-NADPHX</name>
        <dbReference type="ChEBI" id="CHEBI:64076"/>
    </ligand>
</feature>
<comment type="catalytic activity">
    <reaction evidence="15 17 19">
        <text>(6S)-NADHX + ADP = AMP + phosphate + NADH + H(+)</text>
        <dbReference type="Rhea" id="RHEA:32223"/>
        <dbReference type="ChEBI" id="CHEBI:15378"/>
        <dbReference type="ChEBI" id="CHEBI:43474"/>
        <dbReference type="ChEBI" id="CHEBI:57945"/>
        <dbReference type="ChEBI" id="CHEBI:64074"/>
        <dbReference type="ChEBI" id="CHEBI:456215"/>
        <dbReference type="ChEBI" id="CHEBI:456216"/>
        <dbReference type="EC" id="4.2.1.136"/>
    </reaction>
</comment>
<feature type="domain" description="YjeF C-terminal" evidence="20">
    <location>
        <begin position="222"/>
        <end position="480"/>
    </location>
</feature>
<feature type="binding site" evidence="17">
    <location>
        <position position="311"/>
    </location>
    <ligand>
        <name>(6S)-NADPHX</name>
        <dbReference type="ChEBI" id="CHEBI:64076"/>
    </ligand>
</feature>
<dbReference type="EC" id="4.2.1.136" evidence="19"/>
<comment type="similarity">
    <text evidence="4 19">In the C-terminal section; belongs to the NnrD/CARKD family.</text>
</comment>
<comment type="function">
    <text evidence="17">Catalyzes the dehydration of the S-form of NAD(P)HX at the expense of ADP, which is converted to AMP. Together with NAD(P)HX epimerase, which catalyzes the epimerization of the S- and R-forms, the enzyme allows the repair of both epimers of NAD(P)HX, a damaged form of NAD(P)H that is a result of enzymatic or heat-dependent hydration.</text>
</comment>
<evidence type="ECO:0000256" key="12">
    <source>
        <dbReference type="ARBA" id="ARBA00023239"/>
    </source>
</evidence>
<dbReference type="PANTHER" id="PTHR12592">
    <property type="entry name" value="ATP-DEPENDENT (S)-NAD(P)H-HYDRATE DEHYDRATASE FAMILY MEMBER"/>
    <property type="match status" value="1"/>
</dbReference>
<keyword evidence="12 17" id="KW-0456">Lyase</keyword>